<dbReference type="InterPro" id="IPR001387">
    <property type="entry name" value="Cro/C1-type_HTH"/>
</dbReference>
<evidence type="ECO:0000259" key="2">
    <source>
        <dbReference type="PROSITE" id="PS50943"/>
    </source>
</evidence>
<dbReference type="Gene3D" id="1.10.260.40">
    <property type="entry name" value="lambda repressor-like DNA-binding domains"/>
    <property type="match status" value="1"/>
</dbReference>
<dbReference type="SUPFAM" id="SSF47413">
    <property type="entry name" value="lambda repressor-like DNA-binding domains"/>
    <property type="match status" value="1"/>
</dbReference>
<keyword evidence="1" id="KW-0472">Membrane</keyword>
<accession>A0A099KWR5</accession>
<keyword evidence="1" id="KW-0812">Transmembrane</keyword>
<dbReference type="PATRIC" id="fig|28229.3.peg.1547"/>
<dbReference type="PROSITE" id="PS50943">
    <property type="entry name" value="HTH_CROC1"/>
    <property type="match status" value="1"/>
</dbReference>
<feature type="transmembrane region" description="Helical" evidence="1">
    <location>
        <begin position="100"/>
        <end position="133"/>
    </location>
</feature>
<organism evidence="3 4">
    <name type="scientific">Colwellia psychrerythraea</name>
    <name type="common">Vibrio psychroerythus</name>
    <dbReference type="NCBI Taxonomy" id="28229"/>
    <lineage>
        <taxon>Bacteria</taxon>
        <taxon>Pseudomonadati</taxon>
        <taxon>Pseudomonadota</taxon>
        <taxon>Gammaproteobacteria</taxon>
        <taxon>Alteromonadales</taxon>
        <taxon>Colwelliaceae</taxon>
        <taxon>Colwellia</taxon>
    </lineage>
</organism>
<dbReference type="RefSeq" id="WP_033081618.1">
    <property type="nucleotide sequence ID" value="NZ_JQEC01000015.1"/>
</dbReference>
<name>A0A099KWR5_COLPS</name>
<protein>
    <submittedName>
        <fullName evidence="3">Transcriptional regulator, XRE family</fullName>
    </submittedName>
</protein>
<dbReference type="EMBL" id="JQEC01000015">
    <property type="protein sequence ID" value="KGJ95159.1"/>
    <property type="molecule type" value="Genomic_DNA"/>
</dbReference>
<dbReference type="GO" id="GO:0003677">
    <property type="term" value="F:DNA binding"/>
    <property type="evidence" value="ECO:0007669"/>
    <property type="project" value="InterPro"/>
</dbReference>
<evidence type="ECO:0000313" key="4">
    <source>
        <dbReference type="Proteomes" id="UP000029868"/>
    </source>
</evidence>
<dbReference type="CDD" id="cd00093">
    <property type="entry name" value="HTH_XRE"/>
    <property type="match status" value="1"/>
</dbReference>
<reference evidence="3 4" key="1">
    <citation type="submission" date="2014-08" db="EMBL/GenBank/DDBJ databases">
        <title>Genomic and Phenotypic Diversity of Colwellia psychrerythraea strains from Disparate Marine Basins.</title>
        <authorList>
            <person name="Techtmann S.M."/>
            <person name="Stelling S.C."/>
            <person name="Utturkar S.M."/>
            <person name="Alshibli N."/>
            <person name="Harris A."/>
            <person name="Brown S.D."/>
            <person name="Hazen T.C."/>
        </authorList>
    </citation>
    <scope>NUCLEOTIDE SEQUENCE [LARGE SCALE GENOMIC DNA]</scope>
    <source>
        <strain evidence="3 4">GAB14E</strain>
    </source>
</reference>
<dbReference type="AlphaFoldDB" id="A0A099KWR5"/>
<feature type="domain" description="HTH cro/C1-type" evidence="2">
    <location>
        <begin position="3"/>
        <end position="56"/>
    </location>
</feature>
<proteinExistence type="predicted"/>
<dbReference type="SMART" id="SM00530">
    <property type="entry name" value="HTH_XRE"/>
    <property type="match status" value="1"/>
</dbReference>
<dbReference type="InterPro" id="IPR010982">
    <property type="entry name" value="Lambda_DNA-bd_dom_sf"/>
</dbReference>
<comment type="caution">
    <text evidence="3">The sequence shown here is derived from an EMBL/GenBank/DDBJ whole genome shotgun (WGS) entry which is preliminary data.</text>
</comment>
<sequence length="163" mass="18666">MILKELRINRHFSQEQLAQMSGLNVRTIQRIESGKNASLESLKCIAAALDVDVTTLNQEKLMIDKKSDNWKNLPLLLKCWFVFNFLQTRPSRKSAHRIEVIGHISGFIFCSLGLISEAALVGGLLMLATAYLYHGLIWHGDRYGIWYDYEPNHEPNHEPNQNS</sequence>
<evidence type="ECO:0000313" key="3">
    <source>
        <dbReference type="EMBL" id="KGJ95159.1"/>
    </source>
</evidence>
<dbReference type="OrthoDB" id="21915at2"/>
<gene>
    <name evidence="3" type="ORF">GAB14E_1941</name>
</gene>
<dbReference type="Pfam" id="PF01381">
    <property type="entry name" value="HTH_3"/>
    <property type="match status" value="1"/>
</dbReference>
<evidence type="ECO:0000256" key="1">
    <source>
        <dbReference type="SAM" id="Phobius"/>
    </source>
</evidence>
<dbReference type="Proteomes" id="UP000029868">
    <property type="component" value="Unassembled WGS sequence"/>
</dbReference>
<keyword evidence="1" id="KW-1133">Transmembrane helix</keyword>